<evidence type="ECO:0000313" key="2">
    <source>
        <dbReference type="Proteomes" id="UP000663836"/>
    </source>
</evidence>
<organism evidence="1 2">
    <name type="scientific">Rotaria sordida</name>
    <dbReference type="NCBI Taxonomy" id="392033"/>
    <lineage>
        <taxon>Eukaryota</taxon>
        <taxon>Metazoa</taxon>
        <taxon>Spiralia</taxon>
        <taxon>Gnathifera</taxon>
        <taxon>Rotifera</taxon>
        <taxon>Eurotatoria</taxon>
        <taxon>Bdelloidea</taxon>
        <taxon>Philodinida</taxon>
        <taxon>Philodinidae</taxon>
        <taxon>Rotaria</taxon>
    </lineage>
</organism>
<comment type="caution">
    <text evidence="1">The sequence shown here is derived from an EMBL/GenBank/DDBJ whole genome shotgun (WGS) entry which is preliminary data.</text>
</comment>
<reference evidence="1" key="1">
    <citation type="submission" date="2021-02" db="EMBL/GenBank/DDBJ databases">
        <authorList>
            <person name="Nowell W R."/>
        </authorList>
    </citation>
    <scope>NUCLEOTIDE SEQUENCE</scope>
</reference>
<sequence>MIDLRKRVFSMLGQKGNLKNIDVVKHFVLEGFKRSTVYDAIKCCEIGLPVEDRPRSGCPTSFNKTDLKRLQNEVENRVENSKKSIKNLIDFNRLL</sequence>
<evidence type="ECO:0000313" key="1">
    <source>
        <dbReference type="EMBL" id="CAF3998633.1"/>
    </source>
</evidence>
<gene>
    <name evidence="1" type="ORF">JBS370_LOCUS26145</name>
</gene>
<proteinExistence type="predicted"/>
<dbReference type="Proteomes" id="UP000663836">
    <property type="component" value="Unassembled WGS sequence"/>
</dbReference>
<accession>A0A819NUH0</accession>
<name>A0A819NUH0_9BILA</name>
<dbReference type="AlphaFoldDB" id="A0A819NUH0"/>
<dbReference type="EMBL" id="CAJOBD010004538">
    <property type="protein sequence ID" value="CAF3998633.1"/>
    <property type="molecule type" value="Genomic_DNA"/>
</dbReference>
<protein>
    <submittedName>
        <fullName evidence="1">Uncharacterized protein</fullName>
    </submittedName>
</protein>